<keyword evidence="1" id="KW-0175">Coiled coil</keyword>
<sequence length="263" mass="30052">EMGSLESEVSRLEAKLGQDRALAQGRAGILNKEIAEAEEASNKLREGREKLAEIEQHLARKDFAIVEQEALHEVDSELARLGYDSQQHEQVRNRLTTLEQYETAKRKLEEADRLINQEKEAVSRAEQAAQELWHSLEVDNQKRQGLVTELSLLPQLVSDLSQAETEYQALATQQKQAQEVVWSVQAKLQRCSELELKKKEKERLLGRSAKQENIYRDLAQAFGKRGVQALLIEMALPEIEAEANKLLGRMTDNRMQVKIETQR</sequence>
<evidence type="ECO:0000313" key="2">
    <source>
        <dbReference type="EMBL" id="GAI92311.1"/>
    </source>
</evidence>
<gene>
    <name evidence="2" type="ORF">S12H4_40347</name>
</gene>
<feature type="coiled-coil region" evidence="1">
    <location>
        <begin position="160"/>
        <end position="204"/>
    </location>
</feature>
<evidence type="ECO:0000256" key="1">
    <source>
        <dbReference type="SAM" id="Coils"/>
    </source>
</evidence>
<feature type="non-terminal residue" evidence="2">
    <location>
        <position position="263"/>
    </location>
</feature>
<name>X1TLR2_9ZZZZ</name>
<proteinExistence type="predicted"/>
<feature type="coiled-coil region" evidence="1">
    <location>
        <begin position="98"/>
        <end position="131"/>
    </location>
</feature>
<dbReference type="AlphaFoldDB" id="X1TLR2"/>
<feature type="coiled-coil region" evidence="1">
    <location>
        <begin position="30"/>
        <end position="57"/>
    </location>
</feature>
<feature type="non-terminal residue" evidence="2">
    <location>
        <position position="1"/>
    </location>
</feature>
<accession>X1TLR2</accession>
<protein>
    <submittedName>
        <fullName evidence="2">Uncharacterized protein</fullName>
    </submittedName>
</protein>
<reference evidence="2" key="1">
    <citation type="journal article" date="2014" name="Front. Microbiol.">
        <title>High frequency of phylogenetically diverse reductive dehalogenase-homologous genes in deep subseafloor sedimentary metagenomes.</title>
        <authorList>
            <person name="Kawai M."/>
            <person name="Futagami T."/>
            <person name="Toyoda A."/>
            <person name="Takaki Y."/>
            <person name="Nishi S."/>
            <person name="Hori S."/>
            <person name="Arai W."/>
            <person name="Tsubouchi T."/>
            <person name="Morono Y."/>
            <person name="Uchiyama I."/>
            <person name="Ito T."/>
            <person name="Fujiyama A."/>
            <person name="Inagaki F."/>
            <person name="Takami H."/>
        </authorList>
    </citation>
    <scope>NUCLEOTIDE SEQUENCE</scope>
    <source>
        <strain evidence="2">Expedition CK06-06</strain>
    </source>
</reference>
<comment type="caution">
    <text evidence="2">The sequence shown here is derived from an EMBL/GenBank/DDBJ whole genome shotgun (WGS) entry which is preliminary data.</text>
</comment>
<organism evidence="2">
    <name type="scientific">marine sediment metagenome</name>
    <dbReference type="NCBI Taxonomy" id="412755"/>
    <lineage>
        <taxon>unclassified sequences</taxon>
        <taxon>metagenomes</taxon>
        <taxon>ecological metagenomes</taxon>
    </lineage>
</organism>
<dbReference type="EMBL" id="BARW01024473">
    <property type="protein sequence ID" value="GAI92311.1"/>
    <property type="molecule type" value="Genomic_DNA"/>
</dbReference>